<dbReference type="Proteomes" id="UP000695022">
    <property type="component" value="Unplaced"/>
</dbReference>
<evidence type="ECO:0000313" key="1">
    <source>
        <dbReference type="Proteomes" id="UP000695022"/>
    </source>
</evidence>
<protein>
    <submittedName>
        <fullName evidence="2">Uncharacterized protein LOC106814018</fullName>
    </submittedName>
</protein>
<keyword evidence="1" id="KW-1185">Reference proteome</keyword>
<proteinExistence type="predicted"/>
<dbReference type="SUPFAM" id="SSF49313">
    <property type="entry name" value="Cadherin-like"/>
    <property type="match status" value="1"/>
</dbReference>
<organism evidence="1 2">
    <name type="scientific">Priapulus caudatus</name>
    <name type="common">Priapulid worm</name>
    <dbReference type="NCBI Taxonomy" id="37621"/>
    <lineage>
        <taxon>Eukaryota</taxon>
        <taxon>Metazoa</taxon>
        <taxon>Ecdysozoa</taxon>
        <taxon>Scalidophora</taxon>
        <taxon>Priapulida</taxon>
        <taxon>Priapulimorpha</taxon>
        <taxon>Priapulimorphida</taxon>
        <taxon>Priapulidae</taxon>
        <taxon>Priapulus</taxon>
    </lineage>
</organism>
<dbReference type="RefSeq" id="XP_014673761.1">
    <property type="nucleotide sequence ID" value="XM_014818275.1"/>
</dbReference>
<gene>
    <name evidence="2" type="primary">LOC106814018</name>
</gene>
<sequence length="160" mass="17453">MRASATANNPPQFTMTLTPWVVTAGQDVILQTVETIDLESDSITYSLKTAPSGVSVDTLTGNLTWSSAPYDIENLPAITLLASDGQTASLTLLPVLLCTCQQPSNVNGVCEGWLVYPWVGAQSLCANHYKGCYDWRYGKTATSATYRRQPVSVLTRCRYH</sequence>
<evidence type="ECO:0000313" key="2">
    <source>
        <dbReference type="RefSeq" id="XP_014673761.1"/>
    </source>
</evidence>
<accession>A0ABM1ENJ0</accession>
<reference evidence="2" key="1">
    <citation type="submission" date="2025-08" db="UniProtKB">
        <authorList>
            <consortium name="RefSeq"/>
        </authorList>
    </citation>
    <scope>IDENTIFICATION</scope>
</reference>
<name>A0ABM1ENJ0_PRICU</name>
<dbReference type="GeneID" id="106814018"/>
<dbReference type="InterPro" id="IPR015919">
    <property type="entry name" value="Cadherin-like_sf"/>
</dbReference>